<dbReference type="SUPFAM" id="SSF55486">
    <property type="entry name" value="Metalloproteases ('zincins'), catalytic domain"/>
    <property type="match status" value="1"/>
</dbReference>
<dbReference type="PRINTS" id="PR00998">
    <property type="entry name" value="CRBOXYPTASET"/>
</dbReference>
<comment type="similarity">
    <text evidence="1">Belongs to the peptidase M32 family.</text>
</comment>
<gene>
    <name evidence="2" type="ORF">SK069_01775</name>
</gene>
<organism evidence="2 3">
    <name type="scientific">Patulibacter brassicae</name>
    <dbReference type="NCBI Taxonomy" id="1705717"/>
    <lineage>
        <taxon>Bacteria</taxon>
        <taxon>Bacillati</taxon>
        <taxon>Actinomycetota</taxon>
        <taxon>Thermoleophilia</taxon>
        <taxon>Solirubrobacterales</taxon>
        <taxon>Patulibacteraceae</taxon>
        <taxon>Patulibacter</taxon>
    </lineage>
</organism>
<keyword evidence="1" id="KW-0645">Protease</keyword>
<comment type="caution">
    <text evidence="2">The sequence shown here is derived from an EMBL/GenBank/DDBJ whole genome shotgun (WGS) entry which is preliminary data.</text>
</comment>
<dbReference type="Gene3D" id="1.10.1370.30">
    <property type="match status" value="1"/>
</dbReference>
<accession>A0ABU4VET3</accession>
<evidence type="ECO:0000313" key="2">
    <source>
        <dbReference type="EMBL" id="MDX8150309.1"/>
    </source>
</evidence>
<dbReference type="PANTHER" id="PTHR34217:SF1">
    <property type="entry name" value="CARBOXYPEPTIDASE 1"/>
    <property type="match status" value="1"/>
</dbReference>
<dbReference type="EC" id="3.4.17.19" evidence="1"/>
<evidence type="ECO:0000313" key="3">
    <source>
        <dbReference type="Proteomes" id="UP001277761"/>
    </source>
</evidence>
<keyword evidence="1 2" id="KW-0121">Carboxypeptidase</keyword>
<dbReference type="EMBL" id="JAXAVX010000001">
    <property type="protein sequence ID" value="MDX8150309.1"/>
    <property type="molecule type" value="Genomic_DNA"/>
</dbReference>
<dbReference type="PANTHER" id="PTHR34217">
    <property type="entry name" value="METAL-DEPENDENT CARBOXYPEPTIDASE"/>
    <property type="match status" value="1"/>
</dbReference>
<sequence length="498" mass="53873">MTPPATAEQPPAVAALREHLARTADLQHAAMLLHWDHQTQMPPSGATARGAALGTLEELAHERTADPALGVLLDAAQAAGEDPGLLRAVREDHERAARVPSALVGEIAALAAVAHPAWAAARQADDFTAFAPHLRRHVELARRYAACFPEVDHPYDALLQRFEPGATTADLRAAFAALRSGLVPLIERLAARPDPGDLLGPFPVAEQRALALEIARSMGFDDAAWRIDEAVHPFMASMGREDVRITTKEDEATLAIGLFGVLHETGHGLYEAGVDPAWDRTTVGTGTSLGVHESQSRLWENMVGRSRALWSHWLPRARELFPGPLAGVDLDDFLRRINVVRPSLIRVDADEATYCLHVLLRFELEVALVEGSLDVDDLPRAWNDGMRDLLGVTVPSDADGVLQDVHWSEGAIGYFPTYAVGTIVAAQLWAAAHEQLPGLDDAIAGGDLAPLREWLREHVHRHGRTRTGGEILAATTGGGLDPQPLLDYLTAKYEALHG</sequence>
<reference evidence="2 3" key="1">
    <citation type="submission" date="2023-11" db="EMBL/GenBank/DDBJ databases">
        <authorList>
            <person name="Xu M."/>
            <person name="Jiang T."/>
        </authorList>
    </citation>
    <scope>NUCLEOTIDE SEQUENCE [LARGE SCALE GENOMIC DNA]</scope>
    <source>
        <strain evidence="2 3">SD</strain>
    </source>
</reference>
<dbReference type="CDD" id="cd06460">
    <property type="entry name" value="M32_Taq"/>
    <property type="match status" value="1"/>
</dbReference>
<keyword evidence="1 2" id="KW-0378">Hydrolase</keyword>
<comment type="function">
    <text evidence="1">Broad specificity carboxypetidase that releases amino acids sequentially from the C-terminus, including neutral, aromatic, polar and basic residues.</text>
</comment>
<dbReference type="Pfam" id="PF02074">
    <property type="entry name" value="Peptidase_M32"/>
    <property type="match status" value="1"/>
</dbReference>
<comment type="catalytic activity">
    <reaction evidence="1">
        <text>Release of a C-terminal amino acid with broad specificity, except for -Pro.</text>
        <dbReference type="EC" id="3.4.17.19"/>
    </reaction>
</comment>
<protein>
    <recommendedName>
        <fullName evidence="1">Metal-dependent carboxypeptidase</fullName>
        <ecNumber evidence="1">3.4.17.19</ecNumber>
    </recommendedName>
</protein>
<keyword evidence="1" id="KW-0479">Metal-binding</keyword>
<keyword evidence="1" id="KW-0482">Metalloprotease</keyword>
<dbReference type="RefSeq" id="WP_319952460.1">
    <property type="nucleotide sequence ID" value="NZ_JAXAVX010000001.1"/>
</dbReference>
<evidence type="ECO:0000256" key="1">
    <source>
        <dbReference type="PIRNR" id="PIRNR006615"/>
    </source>
</evidence>
<dbReference type="PROSITE" id="PS52034">
    <property type="entry name" value="PEPTIDASE_M32"/>
    <property type="match status" value="1"/>
</dbReference>
<dbReference type="GO" id="GO:0004180">
    <property type="term" value="F:carboxypeptidase activity"/>
    <property type="evidence" value="ECO:0007669"/>
    <property type="project" value="UniProtKB-KW"/>
</dbReference>
<keyword evidence="3" id="KW-1185">Reference proteome</keyword>
<dbReference type="PIRSF" id="PIRSF006615">
    <property type="entry name" value="Zn_crbxpep_Taq"/>
    <property type="match status" value="1"/>
</dbReference>
<dbReference type="InterPro" id="IPR001333">
    <property type="entry name" value="Peptidase_M32_Taq"/>
</dbReference>
<proteinExistence type="inferred from homology"/>
<dbReference type="Proteomes" id="UP001277761">
    <property type="component" value="Unassembled WGS sequence"/>
</dbReference>
<name>A0ABU4VET3_9ACTN</name>